<dbReference type="HOGENOM" id="CLU_694279_0_0_14"/>
<dbReference type="PATRIC" id="fig|1276246.3.peg.979"/>
<gene>
    <name evidence="1" type="ORF">SCULI_v1c09830</name>
</gene>
<dbReference type="KEGG" id="scq:SCULI_v1c09830"/>
<protein>
    <submittedName>
        <fullName evidence="1">Uncharacterized protein</fullName>
    </submittedName>
</protein>
<dbReference type="AlphaFoldDB" id="W6A856"/>
<evidence type="ECO:0000313" key="2">
    <source>
        <dbReference type="Proteomes" id="UP000019267"/>
    </source>
</evidence>
<dbReference type="STRING" id="1276246.SCULI_v1c09830"/>
<reference evidence="1 2" key="1">
    <citation type="journal article" date="2014" name="Genome Biol. Evol.">
        <title>Molecular evolution of the substrate utilization strategies and putative virulence factors in mosquito-associated Spiroplasma species.</title>
        <authorList>
            <person name="Chang T.H."/>
            <person name="Lo W.S."/>
            <person name="Ku C."/>
            <person name="Chen L.L."/>
            <person name="Kuo C.H."/>
        </authorList>
    </citation>
    <scope>NUCLEOTIDE SEQUENCE [LARGE SCALE GENOMIC DNA]</scope>
    <source>
        <strain evidence="1">AES-1</strain>
    </source>
</reference>
<evidence type="ECO:0000313" key="1">
    <source>
        <dbReference type="EMBL" id="AHI53323.1"/>
    </source>
</evidence>
<accession>W6A856</accession>
<dbReference type="Proteomes" id="UP000019267">
    <property type="component" value="Chromosome"/>
</dbReference>
<sequence>MKLKYILVSLGVTDIIAVSLATPIMIVQGSRHSFTINTFDEKLLTDRKWKVDEVFTKNTSNTDSIFNTVTKIIYENYDIKPNEPKIDIYLGRQTLDTISKENNINNISKNFFVKEFTVVLGYQNIVRLINVDTKINILDTPNIKYYPVNTNKVRPADMSLVQLFDFYIDSLNDTFNDSINLEILNEWLIKINRISEGNKLFSSPFEGITIDPVFVEEEYISYNYYEAGLEFNNVPETNPIMQLGLIPNSDHYSANVEFYVYIKESTVSALHKQTFGKTLKDKAEGNKESFINISYNDDSTLGSLRNDIETVVANWFAFMHGGWYFSKDDFKFKFIKSYNDPNGVWSEATKLSQLWGYSSGAPYITIYIDQIINKNIELEKKNTSFILDFVKGGWNNE</sequence>
<keyword evidence="2" id="KW-1185">Reference proteome</keyword>
<name>W6A856_9MOLU</name>
<dbReference type="RefSeq" id="WP_025363545.1">
    <property type="nucleotide sequence ID" value="NZ_CP006681.1"/>
</dbReference>
<organism evidence="1 2">
    <name type="scientific">Spiroplasma culicicola AES-1</name>
    <dbReference type="NCBI Taxonomy" id="1276246"/>
    <lineage>
        <taxon>Bacteria</taxon>
        <taxon>Bacillati</taxon>
        <taxon>Mycoplasmatota</taxon>
        <taxon>Mollicutes</taxon>
        <taxon>Entomoplasmatales</taxon>
        <taxon>Spiroplasmataceae</taxon>
        <taxon>Spiroplasma</taxon>
    </lineage>
</organism>
<proteinExistence type="predicted"/>
<dbReference type="EMBL" id="CP006681">
    <property type="protein sequence ID" value="AHI53323.1"/>
    <property type="molecule type" value="Genomic_DNA"/>
</dbReference>